<keyword evidence="2" id="KW-0472">Membrane</keyword>
<evidence type="ECO:0000313" key="7">
    <source>
        <dbReference type="EMBL" id="SFD97119.1"/>
    </source>
</evidence>
<dbReference type="Pfam" id="PF13426">
    <property type="entry name" value="PAS_9"/>
    <property type="match status" value="1"/>
</dbReference>
<evidence type="ECO:0000313" key="8">
    <source>
        <dbReference type="Proteomes" id="UP000198639"/>
    </source>
</evidence>
<dbReference type="InterPro" id="IPR029787">
    <property type="entry name" value="Nucleotide_cyclase"/>
</dbReference>
<evidence type="ECO:0000259" key="4">
    <source>
        <dbReference type="PROSITE" id="PS50113"/>
    </source>
</evidence>
<dbReference type="InterPro" id="IPR001610">
    <property type="entry name" value="PAC"/>
</dbReference>
<evidence type="ECO:0000256" key="2">
    <source>
        <dbReference type="SAM" id="Phobius"/>
    </source>
</evidence>
<sequence>MLAQAGTPPRVVRVGIYTNAPKIYFDGQGQANGILVDVLRAIAAAEGWELRFVGCEWARCLAAASAGDIDLLPDVAWSEERSRILDFHQVPALFSWSQIYRRTDVPLNAMTDTTGKRIAVLSGSIQQNFFTEMAKNFGMKPQLVPVASVEDGFDLVERGGADAVVASKYAGTLYAPSRGIVETPIMFQPVRLFYASGKGRNAALLAAIDRRLDAWQRDPDSDYFGILEHWQTRSMLAQVPAYIWWGALLVIAMLAMAVATAAWLRKQVAHKTGALRESEQRLATILDSVDGLIYIKDTSYRYAYANRALEALVEGRIGDIIGKQDTDLFAPPVAAALHRNDVRAIAKRERVVAEETVPDRHGRQMTVLSTKIPLHRDDGSVYGLCGISIDISERRAAEESTRVAASVFRSAEGMFIAGPDRRIQRVNEAFCAMTGHEATDLAGAFVPWFALGSDGADARDIMWDAAENHGKWQGEIWTHRKNGDAYPARLTVTAVRDENASISHFVGTQGDITEQKLAQDEIAKLAYFDSLTGLPNRRLLLERLGHCVSLRERSGQMPALLFFDLDNFKDFNDLHGHQLGDQLLRQVGERIRTCTRAGDTVARLGGDEFVVLLDNVGRTEQEAGAHASAIGWKIIAAVAEPFIIGSTTHRTTCSLGAALQSDSGIDSDEMMKRADMAMYSAKKDGRNTMRFFDPGMASDVSHRLALEEEIRTSLGTSGFSMHYQPQVDVQGRITGAEALLRWNSPKRGAIGPSVFIPIAEASGLIVPLGRWALHTACAQLACWKSQPGLRDLTVSVNVSIRQFRERSFVQDVVDTVSDTGVSPSKLKLELTETVLIDDVDDTIEKMRQLKELGVNFSLDDFGTGYSSLSYLKRLPINQLKIDRSFVRDILTNPNDASIARSIVALSQALGLGIIAEGVETEEQRNFLAEIGCSFYQGYLFGRPMEAASFERSVRAQDD</sequence>
<feature type="domain" description="GGDEF" evidence="6">
    <location>
        <begin position="556"/>
        <end position="694"/>
    </location>
</feature>
<dbReference type="Proteomes" id="UP000198639">
    <property type="component" value="Unassembled WGS sequence"/>
</dbReference>
<dbReference type="Gene3D" id="3.20.20.450">
    <property type="entry name" value="EAL domain"/>
    <property type="match status" value="1"/>
</dbReference>
<dbReference type="AlphaFoldDB" id="A0A1I1WQ15"/>
<dbReference type="PROSITE" id="PS50112">
    <property type="entry name" value="PAS"/>
    <property type="match status" value="1"/>
</dbReference>
<dbReference type="Pfam" id="PF08448">
    <property type="entry name" value="PAS_4"/>
    <property type="match status" value="1"/>
</dbReference>
<feature type="transmembrane region" description="Helical" evidence="2">
    <location>
        <begin position="242"/>
        <end position="264"/>
    </location>
</feature>
<dbReference type="STRING" id="1164594.SAMN05216204_15120"/>
<dbReference type="CDD" id="cd01948">
    <property type="entry name" value="EAL"/>
    <property type="match status" value="1"/>
</dbReference>
<dbReference type="CDD" id="cd00130">
    <property type="entry name" value="PAS"/>
    <property type="match status" value="1"/>
</dbReference>
<dbReference type="Pfam" id="PF00990">
    <property type="entry name" value="GGDEF"/>
    <property type="match status" value="1"/>
</dbReference>
<keyword evidence="2" id="KW-0812">Transmembrane</keyword>
<feature type="domain" description="PAS" evidence="3">
    <location>
        <begin position="278"/>
        <end position="349"/>
    </location>
</feature>
<dbReference type="PANTHER" id="PTHR44757">
    <property type="entry name" value="DIGUANYLATE CYCLASE DGCP"/>
    <property type="match status" value="1"/>
</dbReference>
<dbReference type="GO" id="GO:0071111">
    <property type="term" value="F:cyclic-guanylate-specific phosphodiesterase activity"/>
    <property type="evidence" value="ECO:0007669"/>
    <property type="project" value="UniProtKB-EC"/>
</dbReference>
<gene>
    <name evidence="7" type="ORF">SAMN05216204_15120</name>
</gene>
<feature type="domain" description="PAC" evidence="4">
    <location>
        <begin position="351"/>
        <end position="403"/>
    </location>
</feature>
<evidence type="ECO:0000259" key="5">
    <source>
        <dbReference type="PROSITE" id="PS50883"/>
    </source>
</evidence>
<protein>
    <submittedName>
        <fullName evidence="7">PAS domain S-box-containing protein/diguanylate cyclase (GGDEF) domain-containing protein</fullName>
    </submittedName>
</protein>
<reference evidence="8" key="1">
    <citation type="submission" date="2016-10" db="EMBL/GenBank/DDBJ databases">
        <authorList>
            <person name="Varghese N."/>
            <person name="Submissions S."/>
        </authorList>
    </citation>
    <scope>NUCLEOTIDE SEQUENCE [LARGE SCALE GENOMIC DNA]</scope>
    <source>
        <strain evidence="8">CGMCC 1.12041</strain>
    </source>
</reference>
<feature type="domain" description="PAC" evidence="4">
    <location>
        <begin position="472"/>
        <end position="524"/>
    </location>
</feature>
<dbReference type="NCBIfam" id="TIGR00254">
    <property type="entry name" value="GGDEF"/>
    <property type="match status" value="1"/>
</dbReference>
<dbReference type="InterPro" id="IPR013656">
    <property type="entry name" value="PAS_4"/>
</dbReference>
<dbReference type="SMART" id="SM00086">
    <property type="entry name" value="PAC"/>
    <property type="match status" value="2"/>
</dbReference>
<dbReference type="Gene3D" id="3.30.450.20">
    <property type="entry name" value="PAS domain"/>
    <property type="match status" value="2"/>
</dbReference>
<dbReference type="Pfam" id="PF00497">
    <property type="entry name" value="SBP_bac_3"/>
    <property type="match status" value="1"/>
</dbReference>
<dbReference type="SUPFAM" id="SSF55785">
    <property type="entry name" value="PYP-like sensor domain (PAS domain)"/>
    <property type="match status" value="2"/>
</dbReference>
<evidence type="ECO:0000259" key="3">
    <source>
        <dbReference type="PROSITE" id="PS50112"/>
    </source>
</evidence>
<dbReference type="PROSITE" id="PS50113">
    <property type="entry name" value="PAC"/>
    <property type="match status" value="2"/>
</dbReference>
<dbReference type="InterPro" id="IPR000700">
    <property type="entry name" value="PAS-assoc_C"/>
</dbReference>
<dbReference type="InterPro" id="IPR001638">
    <property type="entry name" value="Solute-binding_3/MltF_N"/>
</dbReference>
<dbReference type="SUPFAM" id="SSF55073">
    <property type="entry name" value="Nucleotide cyclase"/>
    <property type="match status" value="1"/>
</dbReference>
<dbReference type="PROSITE" id="PS50883">
    <property type="entry name" value="EAL"/>
    <property type="match status" value="1"/>
</dbReference>
<dbReference type="SMART" id="SM00052">
    <property type="entry name" value="EAL"/>
    <property type="match status" value="1"/>
</dbReference>
<evidence type="ECO:0000256" key="1">
    <source>
        <dbReference type="ARBA" id="ARBA00051114"/>
    </source>
</evidence>
<accession>A0A1I1WQ15</accession>
<dbReference type="SUPFAM" id="SSF53850">
    <property type="entry name" value="Periplasmic binding protein-like II"/>
    <property type="match status" value="1"/>
</dbReference>
<dbReference type="InterPro" id="IPR001633">
    <property type="entry name" value="EAL_dom"/>
</dbReference>
<dbReference type="Gene3D" id="3.40.190.10">
    <property type="entry name" value="Periplasmic binding protein-like II"/>
    <property type="match status" value="2"/>
</dbReference>
<dbReference type="InterPro" id="IPR000160">
    <property type="entry name" value="GGDEF_dom"/>
</dbReference>
<feature type="domain" description="EAL" evidence="5">
    <location>
        <begin position="703"/>
        <end position="957"/>
    </location>
</feature>
<name>A0A1I1WQ15_9BURK</name>
<dbReference type="SUPFAM" id="SSF141868">
    <property type="entry name" value="EAL domain-like"/>
    <property type="match status" value="1"/>
</dbReference>
<dbReference type="PROSITE" id="PS50887">
    <property type="entry name" value="GGDEF"/>
    <property type="match status" value="1"/>
</dbReference>
<dbReference type="InterPro" id="IPR035965">
    <property type="entry name" value="PAS-like_dom_sf"/>
</dbReference>
<dbReference type="Pfam" id="PF00563">
    <property type="entry name" value="EAL"/>
    <property type="match status" value="1"/>
</dbReference>
<dbReference type="SMART" id="SM00091">
    <property type="entry name" value="PAS"/>
    <property type="match status" value="2"/>
</dbReference>
<dbReference type="FunFam" id="3.20.20.450:FF:000001">
    <property type="entry name" value="Cyclic di-GMP phosphodiesterase yahA"/>
    <property type="match status" value="1"/>
</dbReference>
<dbReference type="EMBL" id="FOLD01000051">
    <property type="protein sequence ID" value="SFD97119.1"/>
    <property type="molecule type" value="Genomic_DNA"/>
</dbReference>
<organism evidence="7 8">
    <name type="scientific">Massilia yuzhufengensis</name>
    <dbReference type="NCBI Taxonomy" id="1164594"/>
    <lineage>
        <taxon>Bacteria</taxon>
        <taxon>Pseudomonadati</taxon>
        <taxon>Pseudomonadota</taxon>
        <taxon>Betaproteobacteria</taxon>
        <taxon>Burkholderiales</taxon>
        <taxon>Oxalobacteraceae</taxon>
        <taxon>Telluria group</taxon>
        <taxon>Massilia</taxon>
    </lineage>
</organism>
<keyword evidence="8" id="KW-1185">Reference proteome</keyword>
<dbReference type="InterPro" id="IPR052155">
    <property type="entry name" value="Biofilm_reg_signaling"/>
</dbReference>
<dbReference type="FunFam" id="3.30.70.270:FF:000001">
    <property type="entry name" value="Diguanylate cyclase domain protein"/>
    <property type="match status" value="1"/>
</dbReference>
<keyword evidence="2" id="KW-1133">Transmembrane helix</keyword>
<dbReference type="InterPro" id="IPR000014">
    <property type="entry name" value="PAS"/>
</dbReference>
<dbReference type="Gene3D" id="3.30.70.270">
    <property type="match status" value="1"/>
</dbReference>
<dbReference type="NCBIfam" id="TIGR00229">
    <property type="entry name" value="sensory_box"/>
    <property type="match status" value="2"/>
</dbReference>
<dbReference type="CDD" id="cd01949">
    <property type="entry name" value="GGDEF"/>
    <property type="match status" value="1"/>
</dbReference>
<dbReference type="InterPro" id="IPR043128">
    <property type="entry name" value="Rev_trsase/Diguanyl_cyclase"/>
</dbReference>
<evidence type="ECO:0000259" key="6">
    <source>
        <dbReference type="PROSITE" id="PS50887"/>
    </source>
</evidence>
<dbReference type="PANTHER" id="PTHR44757:SF2">
    <property type="entry name" value="BIOFILM ARCHITECTURE MAINTENANCE PROTEIN MBAA"/>
    <property type="match status" value="1"/>
</dbReference>
<dbReference type="InterPro" id="IPR035919">
    <property type="entry name" value="EAL_sf"/>
</dbReference>
<dbReference type="SMART" id="SM00267">
    <property type="entry name" value="GGDEF"/>
    <property type="match status" value="1"/>
</dbReference>
<comment type="catalytic activity">
    <reaction evidence="1">
        <text>3',3'-c-di-GMP + H2O = 5'-phosphoguanylyl(3'-&gt;5')guanosine + H(+)</text>
        <dbReference type="Rhea" id="RHEA:24902"/>
        <dbReference type="ChEBI" id="CHEBI:15377"/>
        <dbReference type="ChEBI" id="CHEBI:15378"/>
        <dbReference type="ChEBI" id="CHEBI:58754"/>
        <dbReference type="ChEBI" id="CHEBI:58805"/>
        <dbReference type="EC" id="3.1.4.52"/>
    </reaction>
    <physiologicalReaction direction="left-to-right" evidence="1">
        <dbReference type="Rhea" id="RHEA:24903"/>
    </physiologicalReaction>
</comment>
<proteinExistence type="predicted"/>
<dbReference type="GO" id="GO:0071732">
    <property type="term" value="P:cellular response to nitric oxide"/>
    <property type="evidence" value="ECO:0007669"/>
    <property type="project" value="UniProtKB-ARBA"/>
</dbReference>
<dbReference type="SMART" id="SM00062">
    <property type="entry name" value="PBPb"/>
    <property type="match status" value="1"/>
</dbReference>